<accession>A0A2K8SCT1</accession>
<keyword evidence="2" id="KW-0812">Transmembrane</keyword>
<proteinExistence type="predicted"/>
<evidence type="ECO:0000313" key="4">
    <source>
        <dbReference type="Proteomes" id="UP000231823"/>
    </source>
</evidence>
<feature type="transmembrane region" description="Helical" evidence="2">
    <location>
        <begin position="309"/>
        <end position="331"/>
    </location>
</feature>
<keyword evidence="2" id="KW-1133">Transmembrane helix</keyword>
<feature type="transmembrane region" description="Helical" evidence="2">
    <location>
        <begin position="176"/>
        <end position="197"/>
    </location>
</feature>
<feature type="transmembrane region" description="Helical" evidence="2">
    <location>
        <begin position="204"/>
        <end position="222"/>
    </location>
</feature>
<dbReference type="NCBIfam" id="NF045848">
    <property type="entry name" value="MMCAP2_0566_fam"/>
    <property type="match status" value="1"/>
</dbReference>
<dbReference type="KEGG" id="sfz:SFLOR_v1c02100"/>
<evidence type="ECO:0008006" key="5">
    <source>
        <dbReference type="Google" id="ProtNLM"/>
    </source>
</evidence>
<evidence type="ECO:0000313" key="3">
    <source>
        <dbReference type="EMBL" id="AUB31271.1"/>
    </source>
</evidence>
<feature type="transmembrane region" description="Helical" evidence="2">
    <location>
        <begin position="102"/>
        <end position="123"/>
    </location>
</feature>
<feature type="compositionally biased region" description="Polar residues" evidence="1">
    <location>
        <begin position="374"/>
        <end position="384"/>
    </location>
</feature>
<protein>
    <recommendedName>
        <fullName evidence="5">Transmembrane protein</fullName>
    </recommendedName>
</protein>
<feature type="compositionally biased region" description="Low complexity" evidence="1">
    <location>
        <begin position="358"/>
        <end position="373"/>
    </location>
</feature>
<dbReference type="NCBIfam" id="NF045889">
    <property type="entry name" value="ICE_Mbov_0396_TM"/>
    <property type="match status" value="1"/>
</dbReference>
<gene>
    <name evidence="3" type="ORF">SFLOR_v1c02100</name>
</gene>
<keyword evidence="4" id="KW-1185">Reference proteome</keyword>
<dbReference type="OrthoDB" id="390179at2"/>
<dbReference type="Proteomes" id="UP000231823">
    <property type="component" value="Chromosome"/>
</dbReference>
<evidence type="ECO:0000256" key="1">
    <source>
        <dbReference type="SAM" id="MobiDB-lite"/>
    </source>
</evidence>
<sequence length="582" mass="64510">MGMFQGLINYILWLPCKWILQLLNAVNDVVKYLATDLFESILFGNKVSDWNQVLIPSTYYRILIVAAVCWLIFLVSTFICHLKKDIIEHEETPITKKIMESLKYSTFSAILLIFIPLFVWILVKMTSVLTQGLMIAFGSKNTSIADLLYNMGNPNWDGKIVEQNGNYPVPSNLTQWNMVVELVGLSIVFICLLLVMINIVTNTFATFFYFILTGFYALTAVFDQGARMKDYSKTIIANNFIICSTMVIFSVYSSLIQISFNSMSKLGMNGFTKMLLQLALACGGGLFVVNGDQYVSRLVGENISGVSSAMQGLGALKAGAMLAAGLGVAAMKMSKKGLIGRKNFSNSLKNDLSSLQGSNDSINNQSNEESSNETVQNGTHQNKMQQAKENFVKNRQQAMSKYQKGGILALAGLGVATAFHGTKTAKNLIGSFVGTKASRMMRREQLKEQTRTLGKGLANVGAKTLGVAGATFGGVAKMTGLDVTRGKILNERGNVYKNAKAEKYNEKLESKFNEKINKFDAMTSNQIINSNGINKSKEIKKAKELLLLKREQRVSLKEFKEDFSIKSKKWEKYADKENSDNK</sequence>
<dbReference type="RefSeq" id="WP_100916262.1">
    <property type="nucleotide sequence ID" value="NZ_CP025057.1"/>
</dbReference>
<keyword evidence="2" id="KW-0472">Membrane</keyword>
<evidence type="ECO:0000256" key="2">
    <source>
        <dbReference type="SAM" id="Phobius"/>
    </source>
</evidence>
<feature type="transmembrane region" description="Helical" evidence="2">
    <location>
        <begin position="234"/>
        <end position="258"/>
    </location>
</feature>
<feature type="transmembrane region" description="Helical" evidence="2">
    <location>
        <begin position="270"/>
        <end position="289"/>
    </location>
</feature>
<feature type="region of interest" description="Disordered" evidence="1">
    <location>
        <begin position="355"/>
        <end position="384"/>
    </location>
</feature>
<name>A0A2K8SCT1_9MOLU</name>
<dbReference type="AlphaFoldDB" id="A0A2K8SCT1"/>
<organism evidence="3 4">
    <name type="scientific">Spiroplasma floricola 23-6</name>
    <dbReference type="NCBI Taxonomy" id="1336749"/>
    <lineage>
        <taxon>Bacteria</taxon>
        <taxon>Bacillati</taxon>
        <taxon>Mycoplasmatota</taxon>
        <taxon>Mollicutes</taxon>
        <taxon>Entomoplasmatales</taxon>
        <taxon>Spiroplasmataceae</taxon>
        <taxon>Spiroplasma</taxon>
    </lineage>
</organism>
<reference evidence="3 4" key="1">
    <citation type="submission" date="2017-12" db="EMBL/GenBank/DDBJ databases">
        <title>Complete genome sequence of Spiroplasma floricola 23-6 (ATCC 29989).</title>
        <authorList>
            <person name="Tsai Y.-M."/>
            <person name="Wu P.-S."/>
            <person name="Lo W.-S."/>
            <person name="Kuo C.-H."/>
        </authorList>
    </citation>
    <scope>NUCLEOTIDE SEQUENCE [LARGE SCALE GENOMIC DNA]</scope>
    <source>
        <strain evidence="3 4">23-6</strain>
    </source>
</reference>
<feature type="transmembrane region" description="Helical" evidence="2">
    <location>
        <begin position="59"/>
        <end position="82"/>
    </location>
</feature>
<dbReference type="EMBL" id="CP025057">
    <property type="protein sequence ID" value="AUB31271.1"/>
    <property type="molecule type" value="Genomic_DNA"/>
</dbReference>